<keyword evidence="10 14" id="KW-0472">Membrane</keyword>
<evidence type="ECO:0000256" key="5">
    <source>
        <dbReference type="ARBA" id="ARBA00022519"/>
    </source>
</evidence>
<evidence type="ECO:0000256" key="13">
    <source>
        <dbReference type="ARBA" id="ARBA00023284"/>
    </source>
</evidence>
<keyword evidence="6 14" id="KW-0812">Transmembrane</keyword>
<dbReference type="AlphaFoldDB" id="A0A0F7QLT4"/>
<dbReference type="EMBL" id="CVVU01000111">
    <property type="protein sequence ID" value="CRO56651.1"/>
    <property type="molecule type" value="Genomic_DNA"/>
</dbReference>
<comment type="subcellular location">
    <subcellularLocation>
        <location evidence="1">Cell inner membrane</location>
        <topology evidence="1">Multi-pass membrane protein</topology>
    </subcellularLocation>
    <subcellularLocation>
        <location evidence="14">Cell membrane</location>
        <topology evidence="14">Multi-pass membrane protein</topology>
    </subcellularLocation>
</comment>
<evidence type="ECO:0000256" key="4">
    <source>
        <dbReference type="ARBA" id="ARBA00022475"/>
    </source>
</evidence>
<dbReference type="GO" id="GO:0009055">
    <property type="term" value="F:electron transfer activity"/>
    <property type="evidence" value="ECO:0007669"/>
    <property type="project" value="UniProtKB-UniRule"/>
</dbReference>
<sequence>MDYHRPAPHSAGPASLINDTGIPALSALLKPLDNRLFWPAVAIGGLLILAFVLYLQHVRGFAPCSLCIFIRLDVLGLVLAGIVGSLAPRSRIAGGIAALGMLAASLGGIYHAWSLVAEEKLAAQGMGSCKMFMGFPEWIPLDTWLPQVFQPEGLCGEVVWTLLGQSMAVWSLALFVFCLLVLAAKLAFGRRTA</sequence>
<dbReference type="GO" id="GO:0005886">
    <property type="term" value="C:plasma membrane"/>
    <property type="evidence" value="ECO:0007669"/>
    <property type="project" value="UniProtKB-SubCell"/>
</dbReference>
<evidence type="ECO:0000256" key="7">
    <source>
        <dbReference type="ARBA" id="ARBA00022982"/>
    </source>
</evidence>
<name>A0A0F7QLT4_PSEAI</name>
<evidence type="ECO:0000256" key="8">
    <source>
        <dbReference type="ARBA" id="ARBA00022989"/>
    </source>
</evidence>
<keyword evidence="7 14" id="KW-0249">Electron transport</keyword>
<keyword evidence="13 14" id="KW-0676">Redox-active center</keyword>
<evidence type="ECO:0000256" key="14">
    <source>
        <dbReference type="HAMAP-Rule" id="MF_00286"/>
    </source>
</evidence>
<gene>
    <name evidence="15" type="primary">dsbB_1</name>
    <name evidence="14" type="synonym">dsbB</name>
    <name evidence="15" type="ORF">PAERUG_P19_London_7_VIM_2_05_10_01973</name>
</gene>
<protein>
    <recommendedName>
        <fullName evidence="14">Disulfide bond formation protein B</fullName>
    </recommendedName>
    <alternativeName>
        <fullName evidence="14">Disulfide oxidoreductase</fullName>
    </alternativeName>
</protein>
<dbReference type="GO" id="GO:0015035">
    <property type="term" value="F:protein-disulfide reductase activity"/>
    <property type="evidence" value="ECO:0007669"/>
    <property type="project" value="UniProtKB-UniRule"/>
</dbReference>
<dbReference type="HAMAP" id="MF_00286">
    <property type="entry name" value="DsbB"/>
    <property type="match status" value="1"/>
</dbReference>
<feature type="topological domain" description="Cytoplasmic" evidence="14">
    <location>
        <begin position="1"/>
        <end position="37"/>
    </location>
</feature>
<keyword evidence="12 14" id="KW-0143">Chaperone</keyword>
<evidence type="ECO:0000256" key="11">
    <source>
        <dbReference type="ARBA" id="ARBA00023157"/>
    </source>
</evidence>
<evidence type="ECO:0000256" key="1">
    <source>
        <dbReference type="ARBA" id="ARBA00004429"/>
    </source>
</evidence>
<evidence type="ECO:0000313" key="15">
    <source>
        <dbReference type="EMBL" id="CRO56651.1"/>
    </source>
</evidence>
<evidence type="ECO:0000256" key="3">
    <source>
        <dbReference type="ARBA" id="ARBA00022448"/>
    </source>
</evidence>
<proteinExistence type="inferred from homology"/>
<feature type="disulfide bond" description="Redox-active" evidence="14">
    <location>
        <begin position="64"/>
        <end position="67"/>
    </location>
</feature>
<evidence type="ECO:0000256" key="12">
    <source>
        <dbReference type="ARBA" id="ARBA00023186"/>
    </source>
</evidence>
<dbReference type="PANTHER" id="PTHR36570:SF2">
    <property type="entry name" value="DISULFIDE BOND FORMATION PROTEIN B"/>
    <property type="match status" value="1"/>
</dbReference>
<feature type="topological domain" description="Periplasmic" evidence="14">
    <location>
        <begin position="55"/>
        <end position="72"/>
    </location>
</feature>
<dbReference type="Proteomes" id="UP000045039">
    <property type="component" value="Unassembled WGS sequence"/>
</dbReference>
<keyword evidence="8 14" id="KW-1133">Transmembrane helix</keyword>
<dbReference type="GO" id="GO:0006457">
    <property type="term" value="P:protein folding"/>
    <property type="evidence" value="ECO:0007669"/>
    <property type="project" value="InterPro"/>
</dbReference>
<evidence type="ECO:0000313" key="16">
    <source>
        <dbReference type="Proteomes" id="UP000045039"/>
    </source>
</evidence>
<evidence type="ECO:0000256" key="2">
    <source>
        <dbReference type="ARBA" id="ARBA00008823"/>
    </source>
</evidence>
<reference evidence="16" key="1">
    <citation type="submission" date="2015-06" db="EMBL/GenBank/DDBJ databases">
        <authorList>
            <person name="Radhakrishnan Rajesh"/>
            <person name="Underwood Anthony"/>
            <person name="Al-Shahib Ali"/>
        </authorList>
    </citation>
    <scope>NUCLEOTIDE SEQUENCE [LARGE SCALE GENOMIC DNA]</scope>
    <source>
        <strain evidence="16">P19_London_7_VIM_2_05_10</strain>
    </source>
</reference>
<evidence type="ECO:0000256" key="9">
    <source>
        <dbReference type="ARBA" id="ARBA00023002"/>
    </source>
</evidence>
<evidence type="ECO:0000256" key="10">
    <source>
        <dbReference type="ARBA" id="ARBA00023136"/>
    </source>
</evidence>
<dbReference type="InterPro" id="IPR050183">
    <property type="entry name" value="DsbB"/>
</dbReference>
<accession>A0A0F7QLT4</accession>
<dbReference type="InterPro" id="IPR003752">
    <property type="entry name" value="DiS_bond_form_DsbB/BdbC"/>
</dbReference>
<comment type="function">
    <text evidence="14">Required for disulfide bond formation in some periplasmic proteins. Acts by oxidizing the DsbA protein.</text>
</comment>
<dbReference type="Pfam" id="PF02600">
    <property type="entry name" value="DsbB"/>
    <property type="match status" value="1"/>
</dbReference>
<dbReference type="SUPFAM" id="SSF158442">
    <property type="entry name" value="DsbB-like"/>
    <property type="match status" value="1"/>
</dbReference>
<keyword evidence="11 14" id="KW-1015">Disulfide bond</keyword>
<keyword evidence="4 14" id="KW-1003">Cell membrane</keyword>
<feature type="disulfide bond" description="Redox-active" evidence="14">
    <location>
        <begin position="129"/>
        <end position="155"/>
    </location>
</feature>
<keyword evidence="9 14" id="KW-0560">Oxidoreductase</keyword>
<comment type="caution">
    <text evidence="14">Lacks conserved residue(s) required for the propagation of feature annotation.</text>
</comment>
<dbReference type="InterPro" id="IPR022920">
    <property type="entry name" value="Disulphide_bond_form_DsbB"/>
</dbReference>
<dbReference type="Gene3D" id="1.20.1550.10">
    <property type="entry name" value="DsbB-like"/>
    <property type="match status" value="1"/>
</dbReference>
<comment type="caution">
    <text evidence="15">The sequence shown here is derived from an EMBL/GenBank/DDBJ whole genome shotgun (WGS) entry which is preliminary data.</text>
</comment>
<feature type="topological domain" description="Cytoplasmic" evidence="14">
    <location>
        <begin position="189"/>
        <end position="193"/>
    </location>
</feature>
<comment type="similarity">
    <text evidence="2 14">Belongs to the DsbB family.</text>
</comment>
<keyword evidence="3 14" id="KW-0813">Transport</keyword>
<dbReference type="PANTHER" id="PTHR36570">
    <property type="entry name" value="DISULFIDE BOND FORMATION PROTEIN B"/>
    <property type="match status" value="1"/>
</dbReference>
<evidence type="ECO:0000256" key="6">
    <source>
        <dbReference type="ARBA" id="ARBA00022692"/>
    </source>
</evidence>
<dbReference type="InterPro" id="IPR023380">
    <property type="entry name" value="DsbB-like_sf"/>
</dbReference>
<keyword evidence="5" id="KW-0997">Cell inner membrane</keyword>
<organism evidence="15 16">
    <name type="scientific">Pseudomonas aeruginosa</name>
    <dbReference type="NCBI Taxonomy" id="287"/>
    <lineage>
        <taxon>Bacteria</taxon>
        <taxon>Pseudomonadati</taxon>
        <taxon>Pseudomonadota</taxon>
        <taxon>Gammaproteobacteria</taxon>
        <taxon>Pseudomonadales</taxon>
        <taxon>Pseudomonadaceae</taxon>
        <taxon>Pseudomonas</taxon>
    </lineage>
</organism>